<gene>
    <name evidence="1" type="primary">ORF56540</name>
</gene>
<proteinExistence type="predicted"/>
<evidence type="ECO:0000313" key="1">
    <source>
        <dbReference type="EMBL" id="CEK65863.1"/>
    </source>
</evidence>
<dbReference type="EMBL" id="HACG01018998">
    <property type="protein sequence ID" value="CEK65863.1"/>
    <property type="molecule type" value="Transcribed_RNA"/>
</dbReference>
<protein>
    <submittedName>
        <fullName evidence="1">Uncharacterized protein</fullName>
    </submittedName>
</protein>
<name>A0A0B6ZBL2_9EUPU</name>
<reference evidence="1" key="1">
    <citation type="submission" date="2014-12" db="EMBL/GenBank/DDBJ databases">
        <title>Insight into the proteome of Arion vulgaris.</title>
        <authorList>
            <person name="Aradska J."/>
            <person name="Bulat T."/>
            <person name="Smidak R."/>
            <person name="Sarate P."/>
            <person name="Gangsoo J."/>
            <person name="Sialana F."/>
            <person name="Bilban M."/>
            <person name="Lubec G."/>
        </authorList>
    </citation>
    <scope>NUCLEOTIDE SEQUENCE</scope>
    <source>
        <tissue evidence="1">Skin</tissue>
    </source>
</reference>
<dbReference type="AlphaFoldDB" id="A0A0B6ZBL2"/>
<accession>A0A0B6ZBL2</accession>
<organism evidence="1">
    <name type="scientific">Arion vulgaris</name>
    <dbReference type="NCBI Taxonomy" id="1028688"/>
    <lineage>
        <taxon>Eukaryota</taxon>
        <taxon>Metazoa</taxon>
        <taxon>Spiralia</taxon>
        <taxon>Lophotrochozoa</taxon>
        <taxon>Mollusca</taxon>
        <taxon>Gastropoda</taxon>
        <taxon>Heterobranchia</taxon>
        <taxon>Euthyneura</taxon>
        <taxon>Panpulmonata</taxon>
        <taxon>Eupulmonata</taxon>
        <taxon>Stylommatophora</taxon>
        <taxon>Helicina</taxon>
        <taxon>Arionoidea</taxon>
        <taxon>Arionidae</taxon>
        <taxon>Arion</taxon>
    </lineage>
</organism>
<sequence>MATVRTSADTSEWFDIRHQVRQCYILSPCLFNMYPENIMRNATEEDRNKEHLVNLMN</sequence>